<reference evidence="9 10" key="1">
    <citation type="submission" date="2020-08" db="EMBL/GenBank/DDBJ databases">
        <title>Sequencing the genomes of 1000 actinobacteria strains.</title>
        <authorList>
            <person name="Klenk H.-P."/>
        </authorList>
    </citation>
    <scope>NUCLEOTIDE SEQUENCE [LARGE SCALE GENOMIC DNA]</scope>
    <source>
        <strain evidence="9 10">DSM 45272</strain>
    </source>
</reference>
<comment type="caution">
    <text evidence="9">The sequence shown here is derived from an EMBL/GenBank/DDBJ whole genome shotgun (WGS) entry which is preliminary data.</text>
</comment>
<keyword evidence="10" id="KW-1185">Reference proteome</keyword>
<evidence type="ECO:0000256" key="2">
    <source>
        <dbReference type="ARBA" id="ARBA00022714"/>
    </source>
</evidence>
<sequence length="106" mass="10853">MTMGTAATMMSVAEVLGLTLPGAASIPAVDSAHHRMAAASGARVVDMVWEDLTITKILDERAYADAITTVLALGGSTNAVIHLIAMAGRGRIPLSVDDFDAVCSPG</sequence>
<keyword evidence="7" id="KW-0100">Branched-chain amino acid biosynthesis</keyword>
<dbReference type="Proteomes" id="UP000580861">
    <property type="component" value="Unassembled WGS sequence"/>
</dbReference>
<dbReference type="SUPFAM" id="SSF143975">
    <property type="entry name" value="IlvD/EDD N-terminal domain-like"/>
    <property type="match status" value="1"/>
</dbReference>
<dbReference type="PANTHER" id="PTHR43183">
    <property type="entry name" value="HYPOTHETICAL DIHYDROXYACID DEHYDRATASE (EUROFUNG)-RELATED"/>
    <property type="match status" value="1"/>
</dbReference>
<keyword evidence="7" id="KW-0028">Amino-acid biosynthesis</keyword>
<organism evidence="9 10">
    <name type="scientific">Amycolatopsis umgeniensis</name>
    <dbReference type="NCBI Taxonomy" id="336628"/>
    <lineage>
        <taxon>Bacteria</taxon>
        <taxon>Bacillati</taxon>
        <taxon>Actinomycetota</taxon>
        <taxon>Actinomycetes</taxon>
        <taxon>Pseudonocardiales</taxon>
        <taxon>Pseudonocardiaceae</taxon>
        <taxon>Amycolatopsis</taxon>
    </lineage>
</organism>
<evidence type="ECO:0000256" key="5">
    <source>
        <dbReference type="ARBA" id="ARBA00023014"/>
    </source>
</evidence>
<feature type="domain" description="Dihydroxy-acid/6-phosphogluconate dehydratase N-terminal" evidence="8">
    <location>
        <begin position="2"/>
        <end position="102"/>
    </location>
</feature>
<dbReference type="InterPro" id="IPR052352">
    <property type="entry name" value="Sugar_Degrad_Dehydratases"/>
</dbReference>
<keyword evidence="2" id="KW-0001">2Fe-2S</keyword>
<dbReference type="InterPro" id="IPR000581">
    <property type="entry name" value="ILV_EDD_N"/>
</dbReference>
<keyword evidence="5" id="KW-0411">Iron-sulfur</keyword>
<dbReference type="PANTHER" id="PTHR43183:SF2">
    <property type="entry name" value="DIHYDROXY-ACID DEHYDRATASE"/>
    <property type="match status" value="1"/>
</dbReference>
<dbReference type="AlphaFoldDB" id="A0A841BAH2"/>
<evidence type="ECO:0000259" key="8">
    <source>
        <dbReference type="Pfam" id="PF00920"/>
    </source>
</evidence>
<comment type="similarity">
    <text evidence="1">Belongs to the IlvD/Edd family.</text>
</comment>
<evidence type="ECO:0000256" key="4">
    <source>
        <dbReference type="ARBA" id="ARBA00023004"/>
    </source>
</evidence>
<dbReference type="Pfam" id="PF00920">
    <property type="entry name" value="ILVD_EDD_N"/>
    <property type="match status" value="1"/>
</dbReference>
<proteinExistence type="inferred from homology"/>
<evidence type="ECO:0000256" key="1">
    <source>
        <dbReference type="ARBA" id="ARBA00006486"/>
    </source>
</evidence>
<keyword evidence="6" id="KW-0456">Lyase</keyword>
<protein>
    <submittedName>
        <fullName evidence="9">Dihydroxyacid dehydratase/phosphogluconate dehydratase</fullName>
    </submittedName>
</protein>
<evidence type="ECO:0000313" key="9">
    <source>
        <dbReference type="EMBL" id="MBB5855901.1"/>
    </source>
</evidence>
<dbReference type="GO" id="GO:0046872">
    <property type="term" value="F:metal ion binding"/>
    <property type="evidence" value="ECO:0007669"/>
    <property type="project" value="UniProtKB-KW"/>
</dbReference>
<dbReference type="EMBL" id="JACHMX010000001">
    <property type="protein sequence ID" value="MBB5855901.1"/>
    <property type="molecule type" value="Genomic_DNA"/>
</dbReference>
<dbReference type="GO" id="GO:0016829">
    <property type="term" value="F:lyase activity"/>
    <property type="evidence" value="ECO:0007669"/>
    <property type="project" value="UniProtKB-KW"/>
</dbReference>
<dbReference type="GO" id="GO:0009082">
    <property type="term" value="P:branched-chain amino acid biosynthetic process"/>
    <property type="evidence" value="ECO:0007669"/>
    <property type="project" value="UniProtKB-KW"/>
</dbReference>
<name>A0A841BAH2_9PSEU</name>
<evidence type="ECO:0000313" key="10">
    <source>
        <dbReference type="Proteomes" id="UP000580861"/>
    </source>
</evidence>
<accession>A0A841BAH2</accession>
<evidence type="ECO:0000256" key="7">
    <source>
        <dbReference type="ARBA" id="ARBA00023304"/>
    </source>
</evidence>
<gene>
    <name evidence="9" type="ORF">HDA45_005988</name>
</gene>
<evidence type="ECO:0000256" key="6">
    <source>
        <dbReference type="ARBA" id="ARBA00023239"/>
    </source>
</evidence>
<dbReference type="GO" id="GO:0051537">
    <property type="term" value="F:2 iron, 2 sulfur cluster binding"/>
    <property type="evidence" value="ECO:0007669"/>
    <property type="project" value="UniProtKB-KW"/>
</dbReference>
<evidence type="ECO:0000256" key="3">
    <source>
        <dbReference type="ARBA" id="ARBA00022723"/>
    </source>
</evidence>
<dbReference type="InterPro" id="IPR037237">
    <property type="entry name" value="IlvD/EDD_N"/>
</dbReference>
<keyword evidence="3" id="KW-0479">Metal-binding</keyword>
<keyword evidence="4" id="KW-0408">Iron</keyword>